<dbReference type="GO" id="GO:0004311">
    <property type="term" value="F:geranylgeranyl diphosphate synthase activity"/>
    <property type="evidence" value="ECO:0007669"/>
    <property type="project" value="InterPro"/>
</dbReference>
<feature type="transmembrane region" description="Helical" evidence="19">
    <location>
        <begin position="36"/>
        <end position="55"/>
    </location>
</feature>
<comment type="catalytic activity">
    <reaction evidence="18">
        <text>all-trans-lycopene = gamma-carotene</text>
        <dbReference type="Rhea" id="RHEA:32219"/>
        <dbReference type="ChEBI" id="CHEBI:15948"/>
        <dbReference type="ChEBI" id="CHEBI:27740"/>
        <dbReference type="EC" id="5.5.1.19"/>
    </reaction>
</comment>
<comment type="pathway">
    <text evidence="3">Carotenoid biosynthesis; beta-carotene biosynthesis.</text>
</comment>
<evidence type="ECO:0000256" key="8">
    <source>
        <dbReference type="ARBA" id="ARBA00012396"/>
    </source>
</evidence>
<keyword evidence="14 19" id="KW-0472">Membrane</keyword>
<feature type="transmembrane region" description="Helical" evidence="19">
    <location>
        <begin position="179"/>
        <end position="201"/>
    </location>
</feature>
<feature type="transmembrane region" description="Helical" evidence="19">
    <location>
        <begin position="130"/>
        <end position="146"/>
    </location>
</feature>
<keyword evidence="16" id="KW-0511">Multifunctional enzyme</keyword>
<dbReference type="EMBL" id="KK208852">
    <property type="protein sequence ID" value="EZF74033.1"/>
    <property type="molecule type" value="Genomic_DNA"/>
</dbReference>
<evidence type="ECO:0000256" key="11">
    <source>
        <dbReference type="ARBA" id="ARBA00022692"/>
    </source>
</evidence>
<feature type="transmembrane region" description="Helical" evidence="19">
    <location>
        <begin position="152"/>
        <end position="172"/>
    </location>
</feature>
<comment type="pathway">
    <text evidence="4">Carotenoid biosynthesis; phytoene biosynthesis; all-trans-phytoene from geranylgeranyl diphosphate: step 1/1.</text>
</comment>
<evidence type="ECO:0000313" key="21">
    <source>
        <dbReference type="Proteomes" id="UP000023623"/>
    </source>
</evidence>
<keyword evidence="10" id="KW-0808">Transferase</keyword>
<evidence type="ECO:0000256" key="12">
    <source>
        <dbReference type="ARBA" id="ARBA00022746"/>
    </source>
</evidence>
<dbReference type="PROSITE" id="PS01045">
    <property type="entry name" value="SQUALEN_PHYTOEN_SYN_2"/>
    <property type="match status" value="1"/>
</dbReference>
<dbReference type="NCBIfam" id="TIGR03462">
    <property type="entry name" value="CarR_dom_SF"/>
    <property type="match status" value="2"/>
</dbReference>
<evidence type="ECO:0000256" key="5">
    <source>
        <dbReference type="ARBA" id="ARBA00008247"/>
    </source>
</evidence>
<keyword evidence="13 19" id="KW-1133">Transmembrane helix</keyword>
<protein>
    <recommendedName>
        <fullName evidence="9">Bifunctional lycopene cyclase/phytoene synthase</fullName>
        <ecNumber evidence="8">2.5.1.32</ecNumber>
        <ecNumber evidence="7">5.5.1.19</ecNumber>
    </recommendedName>
</protein>
<keyword evidence="15" id="KW-0413">Isomerase</keyword>
<dbReference type="InterPro" id="IPR019845">
    <property type="entry name" value="Squalene/phytoene_synthase_CS"/>
</dbReference>
<dbReference type="PANTHER" id="PTHR31480">
    <property type="entry name" value="BIFUNCTIONAL LYCOPENE CYCLASE/PHYTOENE SYNTHASE"/>
    <property type="match status" value="1"/>
</dbReference>
<evidence type="ECO:0000256" key="19">
    <source>
        <dbReference type="SAM" id="Phobius"/>
    </source>
</evidence>
<dbReference type="SFLD" id="SFLDG01212">
    <property type="entry name" value="Phytoene_synthase_like"/>
    <property type="match status" value="1"/>
</dbReference>
<evidence type="ECO:0000256" key="18">
    <source>
        <dbReference type="ARBA" id="ARBA00029335"/>
    </source>
</evidence>
<comment type="similarity">
    <text evidence="5">In the N-terminal section; belongs to the lycopene beta-cyclase family.</text>
</comment>
<dbReference type="InterPro" id="IPR008949">
    <property type="entry name" value="Isoprenoid_synthase_dom_sf"/>
</dbReference>
<dbReference type="UniPathway" id="UPA00802"/>
<keyword evidence="21" id="KW-1185">Reference proteome</keyword>
<dbReference type="Proteomes" id="UP000023623">
    <property type="component" value="Unassembled WGS sequence"/>
</dbReference>
<name>A0A022XUM7_TRISD</name>
<dbReference type="GO" id="GO:0016872">
    <property type="term" value="F:intramolecular lyase activity"/>
    <property type="evidence" value="ECO:0007669"/>
    <property type="project" value="InterPro"/>
</dbReference>
<dbReference type="OrthoDB" id="6600518at2759"/>
<evidence type="ECO:0000256" key="1">
    <source>
        <dbReference type="ARBA" id="ARBA00001805"/>
    </source>
</evidence>
<dbReference type="GO" id="GO:0045436">
    <property type="term" value="F:lycopene beta cyclase activity"/>
    <property type="evidence" value="ECO:0007669"/>
    <property type="project" value="UniProtKB-ARBA"/>
</dbReference>
<dbReference type="AlphaFoldDB" id="A0A022XUM7"/>
<evidence type="ECO:0000256" key="6">
    <source>
        <dbReference type="ARBA" id="ARBA00008406"/>
    </source>
</evidence>
<dbReference type="SFLD" id="SFLDG01018">
    <property type="entry name" value="Squalene/Phytoene_Synthase_Lik"/>
    <property type="match status" value="1"/>
</dbReference>
<keyword evidence="11 19" id="KW-0812">Transmembrane</keyword>
<evidence type="ECO:0000313" key="20">
    <source>
        <dbReference type="EMBL" id="EZF74033.1"/>
    </source>
</evidence>
<accession>A0A022XUM7</accession>
<dbReference type="GO" id="GO:0016020">
    <property type="term" value="C:membrane"/>
    <property type="evidence" value="ECO:0007669"/>
    <property type="project" value="UniProtKB-SubCell"/>
</dbReference>
<evidence type="ECO:0000256" key="15">
    <source>
        <dbReference type="ARBA" id="ARBA00023235"/>
    </source>
</evidence>
<reference evidence="20 21" key="1">
    <citation type="submission" date="2014-02" db="EMBL/GenBank/DDBJ databases">
        <title>The Genome Sequence of Trichophyton rubrum (morphotype soudanense) CBS 452.61.</title>
        <authorList>
            <consortium name="The Broad Institute Genomics Platform"/>
            <person name="Cuomo C.A."/>
            <person name="White T.C."/>
            <person name="Graser Y."/>
            <person name="Martinez-Rossi N."/>
            <person name="Heitman J."/>
            <person name="Young S.K."/>
            <person name="Zeng Q."/>
            <person name="Gargeya S."/>
            <person name="Abouelleil A."/>
            <person name="Alvarado L."/>
            <person name="Chapman S.B."/>
            <person name="Gainer-Dewar J."/>
            <person name="Goldberg J."/>
            <person name="Griggs A."/>
            <person name="Gujja S."/>
            <person name="Hansen M."/>
            <person name="Howarth C."/>
            <person name="Imamovic A."/>
            <person name="Larimer J."/>
            <person name="Martinez D."/>
            <person name="Murphy C."/>
            <person name="Pearson M.D."/>
            <person name="Persinoti G."/>
            <person name="Poon T."/>
            <person name="Priest M."/>
            <person name="Roberts A.D."/>
            <person name="Saif S."/>
            <person name="Shea T.D."/>
            <person name="Sykes S.N."/>
            <person name="Wortman J."/>
            <person name="Nusbaum C."/>
            <person name="Birren B."/>
        </authorList>
    </citation>
    <scope>NUCLEOTIDE SEQUENCE [LARGE SCALE GENOMIC DNA]</scope>
    <source>
        <strain evidence="20 21">CBS 452.61</strain>
    </source>
</reference>
<dbReference type="Gene3D" id="1.10.600.10">
    <property type="entry name" value="Farnesyl Diphosphate Synthase"/>
    <property type="match status" value="1"/>
</dbReference>
<comment type="subcellular location">
    <subcellularLocation>
        <location evidence="2">Membrane</location>
        <topology evidence="2">Multi-pass membrane protein</topology>
    </subcellularLocation>
</comment>
<keyword evidence="12" id="KW-0125">Carotenoid biosynthesis</keyword>
<evidence type="ECO:0000256" key="13">
    <source>
        <dbReference type="ARBA" id="ARBA00022989"/>
    </source>
</evidence>
<feature type="transmembrane region" description="Helical" evidence="19">
    <location>
        <begin position="80"/>
        <end position="97"/>
    </location>
</feature>
<evidence type="ECO:0000256" key="4">
    <source>
        <dbReference type="ARBA" id="ARBA00005172"/>
    </source>
</evidence>
<evidence type="ECO:0000256" key="9">
    <source>
        <dbReference type="ARBA" id="ARBA00018909"/>
    </source>
</evidence>
<proteinExistence type="inferred from homology"/>
<sequence>MGLDYLMVHVKYNIPPALLLTILYKPFFTRLEVYKIVFLCTIAVIWTTPWDSYLIRTRIWSYPADSVIGYTIFRIPLEEVFFFIIQTYNTSLIYILFNKRLILLPYLSGPIKPLTQGLFGTVALRTWRDLGILFITGISVLGILCIRTGDEYMYLGLILSWISPILLVQWLYRPLMYRFLLGLPSASLWIPIVLPTLYLWIVDTLALRRGTWVIESGTKVDIQLWDGLDLEEALFFLVTNVMIVLGIAGMDDAIALFEYKAFVSTAVGETPCISRLLTLFFMRSHHHCDTNVLQEMLEAVTLLKQKSQSMYLGSAIFEGQIRLDLIALYSFCRKTDDLIDDAPNRETAQYWIKQCEKALELRFKLKGAALDNKEAYQQLTKSIPQPLHAAVHLLPASRLPKGPLSDLLKGFEIDMKFDSERGIFPITTEHDLEVYAYHVAGTIATLLLELVFRHYPVSISDSDRLRVVSAGEGMGRALQYTNIARDIVRDAEIGRVYIPSLWLAEQGLTPSMVINQPRDPKLIPLRRRLFDKAEKCYRDTREAISELPANVRGPVRATVTVYMDIGQVIRENERKFWNGKLKISRWRLFKGAWLAMS</sequence>
<evidence type="ECO:0000256" key="14">
    <source>
        <dbReference type="ARBA" id="ARBA00023136"/>
    </source>
</evidence>
<evidence type="ECO:0000256" key="7">
    <source>
        <dbReference type="ARBA" id="ARBA00012242"/>
    </source>
</evidence>
<evidence type="ECO:0000256" key="2">
    <source>
        <dbReference type="ARBA" id="ARBA00004141"/>
    </source>
</evidence>
<evidence type="ECO:0000256" key="3">
    <source>
        <dbReference type="ARBA" id="ARBA00005089"/>
    </source>
</evidence>
<comment type="catalytic activity">
    <reaction evidence="17">
        <text>gamma-carotene = all-trans-beta-carotene</text>
        <dbReference type="Rhea" id="RHEA:32239"/>
        <dbReference type="ChEBI" id="CHEBI:17579"/>
        <dbReference type="ChEBI" id="CHEBI:27740"/>
        <dbReference type="EC" id="5.5.1.19"/>
    </reaction>
</comment>
<dbReference type="EC" id="5.5.1.19" evidence="7"/>
<evidence type="ECO:0000256" key="10">
    <source>
        <dbReference type="ARBA" id="ARBA00022679"/>
    </source>
</evidence>
<dbReference type="UniPathway" id="UPA00799">
    <property type="reaction ID" value="UER00773"/>
</dbReference>
<dbReference type="Pfam" id="PF00494">
    <property type="entry name" value="SQS_PSY"/>
    <property type="match status" value="1"/>
</dbReference>
<dbReference type="HOGENOM" id="CLU_012965_0_0_1"/>
<comment type="catalytic activity">
    <reaction evidence="1">
        <text>2 (2E,6E,10E)-geranylgeranyl diphosphate = 15-cis-phytoene + 2 diphosphate</text>
        <dbReference type="Rhea" id="RHEA:34475"/>
        <dbReference type="ChEBI" id="CHEBI:27787"/>
        <dbReference type="ChEBI" id="CHEBI:33019"/>
        <dbReference type="ChEBI" id="CHEBI:58756"/>
        <dbReference type="EC" id="2.5.1.32"/>
    </reaction>
</comment>
<dbReference type="InterPro" id="IPR002060">
    <property type="entry name" value="Squ/phyt_synthse"/>
</dbReference>
<organism evidence="20 21">
    <name type="scientific">Trichophyton soudanense CBS 452.61</name>
    <dbReference type="NCBI Taxonomy" id="1215331"/>
    <lineage>
        <taxon>Eukaryota</taxon>
        <taxon>Fungi</taxon>
        <taxon>Dikarya</taxon>
        <taxon>Ascomycota</taxon>
        <taxon>Pezizomycotina</taxon>
        <taxon>Eurotiomycetes</taxon>
        <taxon>Eurotiomycetidae</taxon>
        <taxon>Onygenales</taxon>
        <taxon>Arthrodermataceae</taxon>
        <taxon>Trichophyton</taxon>
    </lineage>
</organism>
<dbReference type="GO" id="GO:0016117">
    <property type="term" value="P:carotenoid biosynthetic process"/>
    <property type="evidence" value="ECO:0007669"/>
    <property type="project" value="UniProtKB-KW"/>
</dbReference>
<dbReference type="EC" id="2.5.1.32" evidence="8"/>
<evidence type="ECO:0000256" key="16">
    <source>
        <dbReference type="ARBA" id="ARBA00023268"/>
    </source>
</evidence>
<evidence type="ECO:0000256" key="17">
    <source>
        <dbReference type="ARBA" id="ARBA00029313"/>
    </source>
</evidence>
<dbReference type="SFLD" id="SFLDS00005">
    <property type="entry name" value="Isoprenoid_Synthase_Type_I"/>
    <property type="match status" value="1"/>
</dbReference>
<dbReference type="InterPro" id="IPR044843">
    <property type="entry name" value="Trans_IPPS_bact-type"/>
</dbReference>
<dbReference type="InterPro" id="IPR017825">
    <property type="entry name" value="Lycopene_cyclase_dom"/>
</dbReference>
<dbReference type="SUPFAM" id="SSF48576">
    <property type="entry name" value="Terpenoid synthases"/>
    <property type="match status" value="1"/>
</dbReference>
<gene>
    <name evidence="20" type="ORF">H105_04160</name>
</gene>
<comment type="similarity">
    <text evidence="6">In the C-terminal section; belongs to the phytoene/squalene synthase family.</text>
</comment>